<evidence type="ECO:0000313" key="2">
    <source>
        <dbReference type="Proteomes" id="UP000199087"/>
    </source>
</evidence>
<reference evidence="2" key="1">
    <citation type="submission" date="2015-05" db="EMBL/GenBank/DDBJ databases">
        <authorList>
            <person name="Urmite Genomes"/>
        </authorList>
    </citation>
    <scope>NUCLEOTIDE SEQUENCE [LARGE SCALE GENOMIC DNA]</scope>
    <source>
        <strain evidence="2">LF1</strain>
    </source>
</reference>
<accession>A0A0U1P0A9</accession>
<dbReference type="RefSeq" id="WP_090636617.1">
    <property type="nucleotide sequence ID" value="NZ_CVRB01000004.1"/>
</dbReference>
<dbReference type="Proteomes" id="UP000199087">
    <property type="component" value="Unassembled WGS sequence"/>
</dbReference>
<protein>
    <submittedName>
        <fullName evidence="1">Uncharacterized protein</fullName>
    </submittedName>
</protein>
<sequence length="90" mass="10226">MGNRMRLPFVNLFVRRRRNRGNMWWSLFSLGIGAVIFGVTAGRRRATALPINNMFKNLAPKTNINTMDNAALTEFSEELLQSALNKNKGQ</sequence>
<dbReference type="AlphaFoldDB" id="A0A0U1P0A9"/>
<organism evidence="1 2">
    <name type="scientific">Neobacillus massiliamazoniensis</name>
    <dbReference type="NCBI Taxonomy" id="1499688"/>
    <lineage>
        <taxon>Bacteria</taxon>
        <taxon>Bacillati</taxon>
        <taxon>Bacillota</taxon>
        <taxon>Bacilli</taxon>
        <taxon>Bacillales</taxon>
        <taxon>Bacillaceae</taxon>
        <taxon>Neobacillus</taxon>
    </lineage>
</organism>
<evidence type="ECO:0000313" key="1">
    <source>
        <dbReference type="EMBL" id="CRK83666.1"/>
    </source>
</evidence>
<dbReference type="EMBL" id="CVRB01000004">
    <property type="protein sequence ID" value="CRK83666.1"/>
    <property type="molecule type" value="Genomic_DNA"/>
</dbReference>
<proteinExistence type="predicted"/>
<dbReference type="OrthoDB" id="2879487at2"/>
<keyword evidence="2" id="KW-1185">Reference proteome</keyword>
<gene>
    <name evidence="1" type="ORF">BN000_03656</name>
</gene>
<name>A0A0U1P0A9_9BACI</name>